<evidence type="ECO:0000313" key="3">
    <source>
        <dbReference type="Proteomes" id="UP001148125"/>
    </source>
</evidence>
<dbReference type="EMBL" id="JAOTPO010000001">
    <property type="protein sequence ID" value="MDE5411861.1"/>
    <property type="molecule type" value="Genomic_DNA"/>
</dbReference>
<name>A0ABT5V8U2_9BACI</name>
<protein>
    <submittedName>
        <fullName evidence="2">YtzC family protein</fullName>
    </submittedName>
</protein>
<keyword evidence="3" id="KW-1185">Reference proteome</keyword>
<sequence length="89" mass="10380">MVIHQQVDFYLLKANQVIEQAQEQLNVGMQVQEGDVAEYTNAQQQLEEISQEIEALSRSATAEQRDQLGRAQQRLRQMQNQMILQRSDY</sequence>
<gene>
    <name evidence="2" type="ORF">N7Z68_00510</name>
</gene>
<dbReference type="Proteomes" id="UP001148125">
    <property type="component" value="Unassembled WGS sequence"/>
</dbReference>
<accession>A0ABT5V8U2</accession>
<proteinExistence type="predicted"/>
<comment type="caution">
    <text evidence="2">The sequence shown here is derived from an EMBL/GenBank/DDBJ whole genome shotgun (WGS) entry which is preliminary data.</text>
</comment>
<reference evidence="2" key="1">
    <citation type="submission" date="2024-05" db="EMBL/GenBank/DDBJ databases">
        <title>Alkalihalobacillus sp. strain MEB203 novel alkaliphilic bacterium from Lonar Lake, India.</title>
        <authorList>
            <person name="Joshi A."/>
            <person name="Thite S."/>
            <person name="Mengade P."/>
        </authorList>
    </citation>
    <scope>NUCLEOTIDE SEQUENCE</scope>
    <source>
        <strain evidence="2">MEB 203</strain>
    </source>
</reference>
<dbReference type="RefSeq" id="WP_275116496.1">
    <property type="nucleotide sequence ID" value="NZ_JAOTPO010000001.1"/>
</dbReference>
<evidence type="ECO:0000256" key="1">
    <source>
        <dbReference type="SAM" id="Coils"/>
    </source>
</evidence>
<evidence type="ECO:0000313" key="2">
    <source>
        <dbReference type="EMBL" id="MDE5411861.1"/>
    </source>
</evidence>
<organism evidence="2 3">
    <name type="scientific">Alkalihalobacterium chitinilyticum</name>
    <dbReference type="NCBI Taxonomy" id="2980103"/>
    <lineage>
        <taxon>Bacteria</taxon>
        <taxon>Bacillati</taxon>
        <taxon>Bacillota</taxon>
        <taxon>Bacilli</taxon>
        <taxon>Bacillales</taxon>
        <taxon>Bacillaceae</taxon>
        <taxon>Alkalihalobacterium</taxon>
    </lineage>
</organism>
<dbReference type="Pfam" id="PF10732">
    <property type="entry name" value="DUF2524"/>
    <property type="match status" value="1"/>
</dbReference>
<dbReference type="InterPro" id="IPR019668">
    <property type="entry name" value="Uncharacterised_YtzC"/>
</dbReference>
<keyword evidence="1" id="KW-0175">Coiled coil</keyword>
<feature type="coiled-coil region" evidence="1">
    <location>
        <begin position="36"/>
        <end position="81"/>
    </location>
</feature>